<proteinExistence type="predicted"/>
<accession>A0A4Y3NH91</accession>
<dbReference type="Pfam" id="PF19674">
    <property type="entry name" value="DUF6177"/>
    <property type="match status" value="1"/>
</dbReference>
<keyword evidence="2" id="KW-1185">Reference proteome</keyword>
<evidence type="ECO:0000313" key="2">
    <source>
        <dbReference type="Proteomes" id="UP000317715"/>
    </source>
</evidence>
<evidence type="ECO:0000313" key="1">
    <source>
        <dbReference type="EMBL" id="GEB21092.1"/>
    </source>
</evidence>
<name>A0A4Y3NH91_PAEAU</name>
<dbReference type="Proteomes" id="UP000317715">
    <property type="component" value="Unassembled WGS sequence"/>
</dbReference>
<sequence>MPVPTPAARPWLSRTLRRDLQHAAAASAGNGIVALQTRADAAITYPLLAFLKAAGIPWFAEDLNGEVRDALAAADAAQFSDTAAASGPPAVSPAVVIRGSVLHAASGDLILGTFTSRMLAAAGCTPEYLGPAEPLQQRWNEAALTAWLRETMPLGIAVLSGRGFAGVVTAYRTDSGVVEAFDVLMSAPSSSALPDLVTLEAAAVEANAQELTVELHFGASGLSIPVGGDAMRVPQLLVLGPSLHRGVPEAAELDTAGAAAALRGHVPFQHLAVRYPTASTWDGGKARRAQELILGAAQGKAQGNPQGR</sequence>
<dbReference type="GeneID" id="97299931"/>
<dbReference type="AlphaFoldDB" id="A0A4Y3NH91"/>
<organism evidence="1 2">
    <name type="scientific">Paenarthrobacter aurescens</name>
    <name type="common">Arthrobacter aurescens</name>
    <dbReference type="NCBI Taxonomy" id="43663"/>
    <lineage>
        <taxon>Bacteria</taxon>
        <taxon>Bacillati</taxon>
        <taxon>Actinomycetota</taxon>
        <taxon>Actinomycetes</taxon>
        <taxon>Micrococcales</taxon>
        <taxon>Micrococcaceae</taxon>
        <taxon>Paenarthrobacter</taxon>
    </lineage>
</organism>
<dbReference type="InterPro" id="IPR046175">
    <property type="entry name" value="DUF6177"/>
</dbReference>
<reference evidence="1 2" key="1">
    <citation type="submission" date="2019-06" db="EMBL/GenBank/DDBJ databases">
        <title>Whole genome shotgun sequence of Paenarthrobacter aurescens NBRC 12136.</title>
        <authorList>
            <person name="Hosoyama A."/>
            <person name="Uohara A."/>
            <person name="Ohji S."/>
            <person name="Ichikawa N."/>
        </authorList>
    </citation>
    <scope>NUCLEOTIDE SEQUENCE [LARGE SCALE GENOMIC DNA]</scope>
    <source>
        <strain evidence="1 2">NBRC 12136</strain>
    </source>
</reference>
<dbReference type="RefSeq" id="WP_141286432.1">
    <property type="nucleotide sequence ID" value="NZ_BAAAWK010000001.1"/>
</dbReference>
<dbReference type="OrthoDB" id="5103427at2"/>
<dbReference type="EMBL" id="BJMD01000035">
    <property type="protein sequence ID" value="GEB21092.1"/>
    <property type="molecule type" value="Genomic_DNA"/>
</dbReference>
<gene>
    <name evidence="1" type="ORF">AAU01_38470</name>
</gene>
<protein>
    <submittedName>
        <fullName evidence="1">Uncharacterized protein</fullName>
    </submittedName>
</protein>
<comment type="caution">
    <text evidence="1">The sequence shown here is derived from an EMBL/GenBank/DDBJ whole genome shotgun (WGS) entry which is preliminary data.</text>
</comment>